<accession>A0A3N4LQR9</accession>
<sequence length="116" mass="12398">MNSSVFCSLHQGPLCLPLLELQPDLQAPVTTLTPRDLLPNGPLRCVQGGNITDRPHNTDPSAVQVSTDEHWTCPSPAPPPLPQNLPTSPPLLLTPTPPFPPRGQVSPAHDLRPVCA</sequence>
<name>A0A3N4LQR9_9PEZI</name>
<dbReference type="EMBL" id="ML121538">
    <property type="protein sequence ID" value="RPB25180.1"/>
    <property type="molecule type" value="Genomic_DNA"/>
</dbReference>
<dbReference type="InParanoid" id="A0A3N4LQR9"/>
<evidence type="ECO:0000313" key="2">
    <source>
        <dbReference type="EMBL" id="RPB25180.1"/>
    </source>
</evidence>
<dbReference type="AlphaFoldDB" id="A0A3N4LQR9"/>
<organism evidence="2 3">
    <name type="scientific">Terfezia boudieri ATCC MYA-4762</name>
    <dbReference type="NCBI Taxonomy" id="1051890"/>
    <lineage>
        <taxon>Eukaryota</taxon>
        <taxon>Fungi</taxon>
        <taxon>Dikarya</taxon>
        <taxon>Ascomycota</taxon>
        <taxon>Pezizomycotina</taxon>
        <taxon>Pezizomycetes</taxon>
        <taxon>Pezizales</taxon>
        <taxon>Pezizaceae</taxon>
        <taxon>Terfezia</taxon>
    </lineage>
</organism>
<reference evidence="2 3" key="1">
    <citation type="journal article" date="2018" name="Nat. Ecol. Evol.">
        <title>Pezizomycetes genomes reveal the molecular basis of ectomycorrhizal truffle lifestyle.</title>
        <authorList>
            <person name="Murat C."/>
            <person name="Payen T."/>
            <person name="Noel B."/>
            <person name="Kuo A."/>
            <person name="Morin E."/>
            <person name="Chen J."/>
            <person name="Kohler A."/>
            <person name="Krizsan K."/>
            <person name="Balestrini R."/>
            <person name="Da Silva C."/>
            <person name="Montanini B."/>
            <person name="Hainaut M."/>
            <person name="Levati E."/>
            <person name="Barry K.W."/>
            <person name="Belfiori B."/>
            <person name="Cichocki N."/>
            <person name="Clum A."/>
            <person name="Dockter R.B."/>
            <person name="Fauchery L."/>
            <person name="Guy J."/>
            <person name="Iotti M."/>
            <person name="Le Tacon F."/>
            <person name="Lindquist E.A."/>
            <person name="Lipzen A."/>
            <person name="Malagnac F."/>
            <person name="Mello A."/>
            <person name="Molinier V."/>
            <person name="Miyauchi S."/>
            <person name="Poulain J."/>
            <person name="Riccioni C."/>
            <person name="Rubini A."/>
            <person name="Sitrit Y."/>
            <person name="Splivallo R."/>
            <person name="Traeger S."/>
            <person name="Wang M."/>
            <person name="Zifcakova L."/>
            <person name="Wipf D."/>
            <person name="Zambonelli A."/>
            <person name="Paolocci F."/>
            <person name="Nowrousian M."/>
            <person name="Ottonello S."/>
            <person name="Baldrian P."/>
            <person name="Spatafora J.W."/>
            <person name="Henrissat B."/>
            <person name="Nagy L.G."/>
            <person name="Aury J.M."/>
            <person name="Wincker P."/>
            <person name="Grigoriev I.V."/>
            <person name="Bonfante P."/>
            <person name="Martin F.M."/>
        </authorList>
    </citation>
    <scope>NUCLEOTIDE SEQUENCE [LARGE SCALE GENOMIC DNA]</scope>
    <source>
        <strain evidence="2 3">ATCC MYA-4762</strain>
    </source>
</reference>
<gene>
    <name evidence="2" type="ORF">L211DRAFT_101068</name>
</gene>
<keyword evidence="3" id="KW-1185">Reference proteome</keyword>
<feature type="compositionally biased region" description="Pro residues" evidence="1">
    <location>
        <begin position="75"/>
        <end position="89"/>
    </location>
</feature>
<protein>
    <submittedName>
        <fullName evidence="2">Uncharacterized protein</fullName>
    </submittedName>
</protein>
<evidence type="ECO:0000313" key="3">
    <source>
        <dbReference type="Proteomes" id="UP000267821"/>
    </source>
</evidence>
<evidence type="ECO:0000256" key="1">
    <source>
        <dbReference type="SAM" id="MobiDB-lite"/>
    </source>
</evidence>
<feature type="region of interest" description="Disordered" evidence="1">
    <location>
        <begin position="47"/>
        <end position="116"/>
    </location>
</feature>
<dbReference type="Proteomes" id="UP000267821">
    <property type="component" value="Unassembled WGS sequence"/>
</dbReference>
<proteinExistence type="predicted"/>